<feature type="domain" description="Imelysin-like" evidence="4">
    <location>
        <begin position="34"/>
        <end position="315"/>
    </location>
</feature>
<reference evidence="5 6" key="1">
    <citation type="submission" date="2020-03" db="EMBL/GenBank/DDBJ databases">
        <title>Complete genome sequence of Monaibacterium sp. ALG8 with diverse plasmids.</title>
        <authorList>
            <person name="Sun C."/>
        </authorList>
    </citation>
    <scope>NUCLEOTIDE SEQUENCE [LARGE SCALE GENOMIC DNA]</scope>
    <source>
        <strain evidence="5 6">ALG8</strain>
    </source>
</reference>
<organism evidence="5 6">
    <name type="scientific">Pontivivens nitratireducens</name>
    <dbReference type="NCBI Taxonomy" id="2758038"/>
    <lineage>
        <taxon>Bacteria</taxon>
        <taxon>Pseudomonadati</taxon>
        <taxon>Pseudomonadota</taxon>
        <taxon>Alphaproteobacteria</taxon>
        <taxon>Rhodobacterales</taxon>
        <taxon>Paracoccaceae</taxon>
        <taxon>Pontivivens</taxon>
    </lineage>
</organism>
<evidence type="ECO:0000256" key="3">
    <source>
        <dbReference type="SAM" id="SignalP"/>
    </source>
</evidence>
<gene>
    <name evidence="5" type="ORF">G8E03_04210</name>
</gene>
<dbReference type="Pfam" id="PF09375">
    <property type="entry name" value="Peptidase_M75"/>
    <property type="match status" value="1"/>
</dbReference>
<comment type="subcellular location">
    <subcellularLocation>
        <location evidence="1">Cell envelope</location>
    </subcellularLocation>
</comment>
<dbReference type="InterPro" id="IPR034984">
    <property type="entry name" value="Imelysin-like_IPPA"/>
</dbReference>
<feature type="chain" id="PRO_5026241900" evidence="3">
    <location>
        <begin position="19"/>
        <end position="338"/>
    </location>
</feature>
<dbReference type="GO" id="GO:0030313">
    <property type="term" value="C:cell envelope"/>
    <property type="evidence" value="ECO:0007669"/>
    <property type="project" value="UniProtKB-SubCell"/>
</dbReference>
<proteinExistence type="predicted"/>
<evidence type="ECO:0000256" key="2">
    <source>
        <dbReference type="ARBA" id="ARBA00022729"/>
    </source>
</evidence>
<feature type="signal peptide" evidence="3">
    <location>
        <begin position="1"/>
        <end position="18"/>
    </location>
</feature>
<dbReference type="Gene3D" id="1.20.1420.20">
    <property type="entry name" value="M75 peptidase, HXXE motif"/>
    <property type="match status" value="1"/>
</dbReference>
<keyword evidence="2 3" id="KW-0732">Signal</keyword>
<dbReference type="InterPro" id="IPR038352">
    <property type="entry name" value="Imelysin_sf"/>
</dbReference>
<protein>
    <submittedName>
        <fullName evidence="5">Imelysin family protein</fullName>
    </submittedName>
</protein>
<name>A0A6G7VJ54_9RHOB</name>
<evidence type="ECO:0000256" key="1">
    <source>
        <dbReference type="ARBA" id="ARBA00004196"/>
    </source>
</evidence>
<keyword evidence="6" id="KW-1185">Reference proteome</keyword>
<evidence type="ECO:0000313" key="5">
    <source>
        <dbReference type="EMBL" id="QIK40034.1"/>
    </source>
</evidence>
<dbReference type="CDD" id="cd14659">
    <property type="entry name" value="Imelysin-like_IPPA"/>
    <property type="match status" value="1"/>
</dbReference>
<accession>A0A6G7VJ54</accession>
<dbReference type="Proteomes" id="UP000500791">
    <property type="component" value="Chromosome"/>
</dbReference>
<dbReference type="EMBL" id="CP049811">
    <property type="protein sequence ID" value="QIK40034.1"/>
    <property type="molecule type" value="Genomic_DNA"/>
</dbReference>
<dbReference type="AlphaFoldDB" id="A0A6G7VJ54"/>
<dbReference type="KEGG" id="mon:G8E03_04210"/>
<dbReference type="InterPro" id="IPR018976">
    <property type="entry name" value="Imelysin-like"/>
</dbReference>
<evidence type="ECO:0000313" key="6">
    <source>
        <dbReference type="Proteomes" id="UP000500791"/>
    </source>
</evidence>
<evidence type="ECO:0000259" key="4">
    <source>
        <dbReference type="Pfam" id="PF09375"/>
    </source>
</evidence>
<dbReference type="RefSeq" id="WP_166189006.1">
    <property type="nucleotide sequence ID" value="NZ_CP049811.1"/>
</dbReference>
<sequence>MIRILAALTILTLPTALAAQDDAAIVEDVVNSHILPRFEMLAERSDHLADIAQETCEATAPPLRTAYGEAFDAWVAASHLRFGPTEQDDRAFALAFWPDSRGATPKRLAELIADQDPIADTAEEYADVSIAARGFYALEFLLYDPAISTMGDATYRCQLVRTVTQDIAATTASISRDWHEDYAARMLNPAPDGTYRSENEVLRELFKSLTTGLEFTADTRLSRPMGSFDRPRPTRAEAWRSGRSARHVELSLDALNDLAIRMAGEGTDLASEFNTAFAYSQTRLARLDNPTFAGVSSAQGRLRIEVIEQGVQAIRTLARDELGPRLGVAAGFNSMDGD</sequence>